<name>A0A7D7FD73_9ORTO</name>
<reference evidence="2" key="2">
    <citation type="submission" date="2020-03" db="EMBL/GenBank/DDBJ databases">
        <authorList>
            <person name="Kafer S."/>
            <person name="Paraskevopoulou S."/>
            <person name="Zirkel F."/>
            <person name="Wieseke N."/>
            <person name="Donath A."/>
            <person name="Petersen M."/>
            <person name="Jones T.C."/>
            <person name="Liu S."/>
            <person name="Zhou X."/>
            <person name="Middendorf M."/>
            <person name="Junglen S."/>
            <person name="Misof B."/>
            <person name="Drosten C."/>
        </authorList>
    </citation>
    <scope>NUCLEOTIDE SEQUENCE</scope>
    <source>
        <strain evidence="2">OKIAV173</strain>
    </source>
</reference>
<dbReference type="EMBL" id="MT153319">
    <property type="protein sequence ID" value="QMP82116.1"/>
    <property type="molecule type" value="Viral_cRNA"/>
</dbReference>
<sequence>MDKEEITNLMRCVRLINNADKKTIDLLMKNPMNNLKLIERSSKCLKDPNPLASTMAVMSTKFPLSIDKEKAILARMPNKYLNVREGVIGDTHHHGRILCKKEAIEWWITKSEVPTKETQDVIDILMKQHRKEVSDYYSMNWLKASIKWGQPNLERRRVNTREPLVQIDPTIRDQAIMQALMPDFTIPFMRVTDNDIKQVKDILNISVTSKMQLSTQIRVLVNQMDSRRRVLPVLPGSSDHLSSMKHAIMHSNFVMVGYEDKKIIKPKSMHKIVDKFGKNLHYEFVARNMTIEAARKVIMHTSIHKKALIDYLRDPDLQESNYVKWMKVVIGLPITAESEANGLKTSPAPVKMTLKAHRNLAQTRFITYEGVETVGFKYGDIRGTFQHNGEILNSVVTNYTTFEELRNCMCEIAVYCRWGMRGTRARTYQLMKQEVRDLVRRGPHIFIACAAIELDALINMPTPKGKAGALEIVSSSEYHVYKMGGAVIDGNGDIKSEYTNQTIHMLKTTEMPDPIPTEVRCETDIMMNHFDFQRLLKYKVAFYIKSEKTVKDLIKRGAFKWENLPFVRFMGGDNKILSKMCRDLLVSMVAEAWNPYLAAVYYCFCYPSTLDTANVKYKFVIGSQILDLKATTGILRYDQDNSEYVLFGAPLTRTSEIDYAAPLRSLLDGYRISSVKNDSIDVKSIRYLEEKKDDIEIGETFTVFISGQQYTATRDPTMKYAKEQTVMRQVNARQMWLAGHQSIFESRKRYLGEENADSDEEPEKKKREEEQEEEEFEISMEPVVEIDDTWEI</sequence>
<evidence type="ECO:0000313" key="2">
    <source>
        <dbReference type="EMBL" id="QMP82116.1"/>
    </source>
</evidence>
<protein>
    <submittedName>
        <fullName evidence="2">Polymerase PB2</fullName>
    </submittedName>
</protein>
<organism evidence="2">
    <name type="scientific">Hymenopteran orthomyxo-related virus OKIAV173</name>
    <dbReference type="NCBI Taxonomy" id="2746349"/>
    <lineage>
        <taxon>Viruses</taxon>
        <taxon>Riboviria</taxon>
        <taxon>Orthornavirae</taxon>
        <taxon>Negarnaviricota</taxon>
        <taxon>Polyploviricotina</taxon>
        <taxon>Insthoviricetes</taxon>
        <taxon>Articulavirales</taxon>
        <taxon>Orthomyxoviridae</taxon>
    </lineage>
</organism>
<feature type="compositionally biased region" description="Acidic residues" evidence="1">
    <location>
        <begin position="770"/>
        <end position="792"/>
    </location>
</feature>
<reference evidence="2" key="1">
    <citation type="journal article" date="2019" name="PLoS Pathog.">
        <title>Re-assessing the diversity of negative strand RNA viruses in insects.</title>
        <authorList>
            <person name="Kafer S."/>
            <person name="Paraskevopoulou S."/>
            <person name="Zirkel F."/>
            <person name="Wieseke N."/>
            <person name="Donath A."/>
            <person name="Petersen M."/>
            <person name="Jones T.C."/>
            <person name="Liu S."/>
            <person name="Zhou X."/>
            <person name="Middendorf M."/>
            <person name="Junglen S."/>
            <person name="Misof B."/>
            <person name="Drosten C."/>
        </authorList>
    </citation>
    <scope>NUCLEOTIDE SEQUENCE</scope>
    <source>
        <strain evidence="2">OKIAV173</strain>
    </source>
</reference>
<feature type="region of interest" description="Disordered" evidence="1">
    <location>
        <begin position="748"/>
        <end position="792"/>
    </location>
</feature>
<accession>A0A7D7FD73</accession>
<proteinExistence type="predicted"/>
<evidence type="ECO:0000256" key="1">
    <source>
        <dbReference type="SAM" id="MobiDB-lite"/>
    </source>
</evidence>